<dbReference type="AlphaFoldDB" id="A0AAW0XIH8"/>
<evidence type="ECO:0000256" key="6">
    <source>
        <dbReference type="ARBA" id="ARBA00023242"/>
    </source>
</evidence>
<dbReference type="Pfam" id="PF07767">
    <property type="entry name" value="Nop53"/>
    <property type="match status" value="1"/>
</dbReference>
<evidence type="ECO:0000256" key="3">
    <source>
        <dbReference type="ARBA" id="ARBA00008838"/>
    </source>
</evidence>
<dbReference type="PANTHER" id="PTHR14211:SF7">
    <property type="entry name" value="RIBOSOME BIOGENESIS PROTEIN NOP53"/>
    <property type="match status" value="1"/>
</dbReference>
<comment type="similarity">
    <text evidence="3">Belongs to the NOP53 family.</text>
</comment>
<dbReference type="Proteomes" id="UP001445076">
    <property type="component" value="Unassembled WGS sequence"/>
</dbReference>
<name>A0AAW0XIH8_CHEQU</name>
<evidence type="ECO:0000256" key="7">
    <source>
        <dbReference type="SAM" id="MobiDB-lite"/>
    </source>
</evidence>
<dbReference type="EMBL" id="JARKIK010000024">
    <property type="protein sequence ID" value="KAK8743647.1"/>
    <property type="molecule type" value="Genomic_DNA"/>
</dbReference>
<evidence type="ECO:0000256" key="2">
    <source>
        <dbReference type="ARBA" id="ARBA00004642"/>
    </source>
</evidence>
<dbReference type="GO" id="GO:0006364">
    <property type="term" value="P:rRNA processing"/>
    <property type="evidence" value="ECO:0007669"/>
    <property type="project" value="TreeGrafter"/>
</dbReference>
<evidence type="ECO:0000313" key="9">
    <source>
        <dbReference type="Proteomes" id="UP001445076"/>
    </source>
</evidence>
<evidence type="ECO:0000256" key="1">
    <source>
        <dbReference type="ARBA" id="ARBA00004604"/>
    </source>
</evidence>
<comment type="subcellular location">
    <subcellularLocation>
        <location evidence="1">Nucleus</location>
        <location evidence="1">Nucleolus</location>
    </subcellularLocation>
    <subcellularLocation>
        <location evidence="2">Nucleus</location>
        <location evidence="2">Nucleoplasm</location>
    </subcellularLocation>
</comment>
<keyword evidence="6" id="KW-0539">Nucleus</keyword>
<accession>A0AAW0XIH8</accession>
<gene>
    <name evidence="8" type="ORF">OTU49_001184</name>
</gene>
<dbReference type="InterPro" id="IPR011687">
    <property type="entry name" value="Nop53/GLTSCR2"/>
</dbReference>
<feature type="compositionally biased region" description="Acidic residues" evidence="7">
    <location>
        <begin position="314"/>
        <end position="332"/>
    </location>
</feature>
<dbReference type="GO" id="GO:0000027">
    <property type="term" value="P:ribosomal large subunit assembly"/>
    <property type="evidence" value="ECO:0007669"/>
    <property type="project" value="TreeGrafter"/>
</dbReference>
<protein>
    <recommendedName>
        <fullName evidence="4">Ribosome biogenesis protein NOP53</fullName>
    </recommendedName>
</protein>
<sequence length="499" mass="58765">MVKVVEQVVPRKRRRFNKNKKKAWRKKTNIDDVEENLEEERREERYGGPLEERCDKELLFLDVGEADPKVELKDDDFTFEYTVDKIPEDSCSAKKATKVALKPSSKKHQVKTLKAHQFINGLQGVKPPHKPRLKKDGLSVKMKKKAQLEAKDPKLAKKAVQKLKEIAAANKKRSNRPRTVIRTKFEDDLWTTGADDVTQECNKKGLEDSFIKDIAKHYGIMRKLRPVNVPKCKYVKPSKLKAVRPPHSGASYNPSFTDHQELLQKAISQEESRMRKTERVECLTTQMFPTIDEAPTEETWLQEMSQGLPKAGDEDNEIKEEEEEEEEEEQVDNEQLTVTHKPRNERKTKKQRRKELKEKIAKLKRLGKKEERVRESCVFRVKTYQKEIDEFLELLKTRKHCRIGRHKQRQFMPRCLGRLRFHEEDVVVNLGNELPGSLREVVPAVSLLEERFKNLQRRNMIEPRLPHKMVRKYKLKKTVKRNYKLEFDKIEKMVDSLLE</sequence>
<dbReference type="GO" id="GO:0008097">
    <property type="term" value="F:5S rRNA binding"/>
    <property type="evidence" value="ECO:0007669"/>
    <property type="project" value="TreeGrafter"/>
</dbReference>
<reference evidence="8 9" key="1">
    <citation type="journal article" date="2024" name="BMC Genomics">
        <title>Genome assembly of redclaw crayfish (Cherax quadricarinatus) provides insights into its immune adaptation and hypoxia tolerance.</title>
        <authorList>
            <person name="Liu Z."/>
            <person name="Zheng J."/>
            <person name="Li H."/>
            <person name="Fang K."/>
            <person name="Wang S."/>
            <person name="He J."/>
            <person name="Zhou D."/>
            <person name="Weng S."/>
            <person name="Chi M."/>
            <person name="Gu Z."/>
            <person name="He J."/>
            <person name="Li F."/>
            <person name="Wang M."/>
        </authorList>
    </citation>
    <scope>NUCLEOTIDE SEQUENCE [LARGE SCALE GENOMIC DNA]</scope>
    <source>
        <strain evidence="8">ZL_2023a</strain>
    </source>
</reference>
<evidence type="ECO:0000256" key="5">
    <source>
        <dbReference type="ARBA" id="ARBA00022517"/>
    </source>
</evidence>
<dbReference type="GO" id="GO:0005654">
    <property type="term" value="C:nucleoplasm"/>
    <property type="evidence" value="ECO:0007669"/>
    <property type="project" value="UniProtKB-SubCell"/>
</dbReference>
<keyword evidence="9" id="KW-1185">Reference proteome</keyword>
<keyword evidence="5" id="KW-0690">Ribosome biogenesis</keyword>
<evidence type="ECO:0000313" key="8">
    <source>
        <dbReference type="EMBL" id="KAK8743647.1"/>
    </source>
</evidence>
<dbReference type="PIRSF" id="PIRSF017302">
    <property type="entry name" value="Gltscr2"/>
    <property type="match status" value="1"/>
</dbReference>
<feature type="compositionally biased region" description="Basic residues" evidence="7">
    <location>
        <begin position="340"/>
        <end position="354"/>
    </location>
</feature>
<feature type="region of interest" description="Disordered" evidence="7">
    <location>
        <begin position="306"/>
        <end position="354"/>
    </location>
</feature>
<dbReference type="PANTHER" id="PTHR14211">
    <property type="entry name" value="GLIOMA SUPPRESSOR CANDIDATE REGION GENE 2"/>
    <property type="match status" value="1"/>
</dbReference>
<dbReference type="GO" id="GO:0005730">
    <property type="term" value="C:nucleolus"/>
    <property type="evidence" value="ECO:0007669"/>
    <property type="project" value="UniProtKB-SubCell"/>
</dbReference>
<comment type="caution">
    <text evidence="8">The sequence shown here is derived from an EMBL/GenBank/DDBJ whole genome shotgun (WGS) entry which is preliminary data.</text>
</comment>
<organism evidence="8 9">
    <name type="scientific">Cherax quadricarinatus</name>
    <name type="common">Australian red claw crayfish</name>
    <dbReference type="NCBI Taxonomy" id="27406"/>
    <lineage>
        <taxon>Eukaryota</taxon>
        <taxon>Metazoa</taxon>
        <taxon>Ecdysozoa</taxon>
        <taxon>Arthropoda</taxon>
        <taxon>Crustacea</taxon>
        <taxon>Multicrustacea</taxon>
        <taxon>Malacostraca</taxon>
        <taxon>Eumalacostraca</taxon>
        <taxon>Eucarida</taxon>
        <taxon>Decapoda</taxon>
        <taxon>Pleocyemata</taxon>
        <taxon>Astacidea</taxon>
        <taxon>Parastacoidea</taxon>
        <taxon>Parastacidae</taxon>
        <taxon>Cherax</taxon>
    </lineage>
</organism>
<evidence type="ECO:0000256" key="4">
    <source>
        <dbReference type="ARBA" id="ARBA00018339"/>
    </source>
</evidence>
<proteinExistence type="inferred from homology"/>